<evidence type="ECO:0000256" key="8">
    <source>
        <dbReference type="ARBA" id="ARBA00022989"/>
    </source>
</evidence>
<dbReference type="STRING" id="1965070.A0A3S3PTS0"/>
<dbReference type="UniPathway" id="UPA00378"/>
<keyword evidence="14" id="KW-1185">Reference proteome</keyword>
<comment type="subcellular location">
    <subcellularLocation>
        <location evidence="1">Membrane</location>
        <topology evidence="1">Single-pass type II membrane protein</topology>
    </subcellularLocation>
</comment>
<evidence type="ECO:0000256" key="3">
    <source>
        <dbReference type="ARBA" id="ARBA00005735"/>
    </source>
</evidence>
<dbReference type="InterPro" id="IPR029044">
    <property type="entry name" value="Nucleotide-diphossugar_trans"/>
</dbReference>
<evidence type="ECO:0000256" key="4">
    <source>
        <dbReference type="ARBA" id="ARBA00022676"/>
    </source>
</evidence>
<evidence type="ECO:0000313" key="14">
    <source>
        <dbReference type="Proteomes" id="UP000285301"/>
    </source>
</evidence>
<comment type="caution">
    <text evidence="13">The sequence shown here is derived from an EMBL/GenBank/DDBJ whole genome shotgun (WGS) entry which is preliminary data.</text>
</comment>
<dbReference type="CDD" id="cd00899">
    <property type="entry name" value="b4GalT"/>
    <property type="match status" value="1"/>
</dbReference>
<feature type="domain" description="Galactosyltransferase C-terminal" evidence="11">
    <location>
        <begin position="171"/>
        <end position="248"/>
    </location>
</feature>
<protein>
    <submittedName>
        <fullName evidence="13">Beta-1:4-N-acetylgalactosaminyltransferase bre-4-like protein</fullName>
    </submittedName>
</protein>
<evidence type="ECO:0000313" key="13">
    <source>
        <dbReference type="EMBL" id="RWS08045.1"/>
    </source>
</evidence>
<keyword evidence="10" id="KW-0325">Glycoprotein</keyword>
<keyword evidence="7" id="KW-0735">Signal-anchor</keyword>
<proteinExistence type="inferred from homology"/>
<dbReference type="AlphaFoldDB" id="A0A3S3PTS0"/>
<evidence type="ECO:0000259" key="11">
    <source>
        <dbReference type="Pfam" id="PF02709"/>
    </source>
</evidence>
<dbReference type="Pfam" id="PF02709">
    <property type="entry name" value="Glyco_transf_7C"/>
    <property type="match status" value="1"/>
</dbReference>
<dbReference type="OrthoDB" id="10038994at2759"/>
<feature type="domain" description="Galactosyltransferase N-terminal" evidence="12">
    <location>
        <begin position="33"/>
        <end position="167"/>
    </location>
</feature>
<keyword evidence="5 13" id="KW-0808">Transferase</keyword>
<dbReference type="EMBL" id="NCKU01003164">
    <property type="protein sequence ID" value="RWS08045.1"/>
    <property type="molecule type" value="Genomic_DNA"/>
</dbReference>
<dbReference type="GO" id="GO:0008378">
    <property type="term" value="F:galactosyltransferase activity"/>
    <property type="evidence" value="ECO:0007669"/>
    <property type="project" value="TreeGrafter"/>
</dbReference>
<organism evidence="13 14">
    <name type="scientific">Dinothrombium tinctorium</name>
    <dbReference type="NCBI Taxonomy" id="1965070"/>
    <lineage>
        <taxon>Eukaryota</taxon>
        <taxon>Metazoa</taxon>
        <taxon>Ecdysozoa</taxon>
        <taxon>Arthropoda</taxon>
        <taxon>Chelicerata</taxon>
        <taxon>Arachnida</taxon>
        <taxon>Acari</taxon>
        <taxon>Acariformes</taxon>
        <taxon>Trombidiformes</taxon>
        <taxon>Prostigmata</taxon>
        <taxon>Anystina</taxon>
        <taxon>Parasitengona</taxon>
        <taxon>Trombidioidea</taxon>
        <taxon>Trombidiidae</taxon>
        <taxon>Dinothrombium</taxon>
    </lineage>
</organism>
<feature type="non-terminal residue" evidence="13">
    <location>
        <position position="1"/>
    </location>
</feature>
<dbReference type="GO" id="GO:0006688">
    <property type="term" value="P:glycosphingolipid biosynthetic process"/>
    <property type="evidence" value="ECO:0007669"/>
    <property type="project" value="TreeGrafter"/>
</dbReference>
<dbReference type="SUPFAM" id="SSF53448">
    <property type="entry name" value="Nucleotide-diphospho-sugar transferases"/>
    <property type="match status" value="1"/>
</dbReference>
<dbReference type="PANTHER" id="PTHR19300">
    <property type="entry name" value="BETA-1,4-GALACTOSYLTRANSFERASE"/>
    <property type="match status" value="1"/>
</dbReference>
<evidence type="ECO:0000256" key="6">
    <source>
        <dbReference type="ARBA" id="ARBA00022692"/>
    </source>
</evidence>
<evidence type="ECO:0000256" key="5">
    <source>
        <dbReference type="ARBA" id="ARBA00022679"/>
    </source>
</evidence>
<gene>
    <name evidence="13" type="ORF">B4U79_05930</name>
</gene>
<dbReference type="InterPro" id="IPR027995">
    <property type="entry name" value="Galactosyl_T_N"/>
</dbReference>
<dbReference type="GO" id="GO:0016020">
    <property type="term" value="C:membrane"/>
    <property type="evidence" value="ECO:0007669"/>
    <property type="project" value="UniProtKB-SubCell"/>
</dbReference>
<reference evidence="13 14" key="1">
    <citation type="journal article" date="2018" name="Gigascience">
        <title>Genomes of trombidid mites reveal novel predicted allergens and laterally-transferred genes associated with secondary metabolism.</title>
        <authorList>
            <person name="Dong X."/>
            <person name="Chaisiri K."/>
            <person name="Xia D."/>
            <person name="Armstrong S.D."/>
            <person name="Fang Y."/>
            <person name="Donnelly M.J."/>
            <person name="Kadowaki T."/>
            <person name="McGarry J.W."/>
            <person name="Darby A.C."/>
            <person name="Makepeace B.L."/>
        </authorList>
    </citation>
    <scope>NUCLEOTIDE SEQUENCE [LARGE SCALE GENOMIC DNA]</scope>
    <source>
        <strain evidence="13">UoL-WK</strain>
    </source>
</reference>
<evidence type="ECO:0000256" key="7">
    <source>
        <dbReference type="ARBA" id="ARBA00022968"/>
    </source>
</evidence>
<accession>A0A3S3PTS0</accession>
<keyword evidence="4" id="KW-0328">Glycosyltransferase</keyword>
<dbReference type="Gene3D" id="3.90.550.10">
    <property type="entry name" value="Spore Coat Polysaccharide Biosynthesis Protein SpsA, Chain A"/>
    <property type="match status" value="1"/>
</dbReference>
<evidence type="ECO:0000256" key="2">
    <source>
        <dbReference type="ARBA" id="ARBA00004922"/>
    </source>
</evidence>
<comment type="pathway">
    <text evidence="2">Protein modification; protein glycosylation.</text>
</comment>
<dbReference type="GO" id="GO:0005794">
    <property type="term" value="C:Golgi apparatus"/>
    <property type="evidence" value="ECO:0007669"/>
    <property type="project" value="TreeGrafter"/>
</dbReference>
<name>A0A3S3PTS0_9ACAR</name>
<dbReference type="InterPro" id="IPR003859">
    <property type="entry name" value="Galactosyl_T"/>
</dbReference>
<keyword evidence="6" id="KW-0812">Transmembrane</keyword>
<keyword evidence="8" id="KW-1133">Transmembrane helix</keyword>
<comment type="similarity">
    <text evidence="3">Belongs to the glycosyltransferase 7 family.</text>
</comment>
<evidence type="ECO:0000259" key="12">
    <source>
        <dbReference type="Pfam" id="PF13733"/>
    </source>
</evidence>
<dbReference type="PRINTS" id="PR02050">
    <property type="entry name" value="B14GALTRFASE"/>
</dbReference>
<dbReference type="GO" id="GO:0033842">
    <property type="term" value="F:N-acetyl-beta-glucosaminyl-derivative 4-beta-N-acetylgalactosaminyltransferase activity"/>
    <property type="evidence" value="ECO:0007669"/>
    <property type="project" value="TreeGrafter"/>
</dbReference>
<dbReference type="Pfam" id="PF13733">
    <property type="entry name" value="Glyco_transf_7N"/>
    <property type="match status" value="1"/>
</dbReference>
<dbReference type="Proteomes" id="UP000285301">
    <property type="component" value="Unassembled WGS sequence"/>
</dbReference>
<dbReference type="PANTHER" id="PTHR19300:SF57">
    <property type="entry name" value="BETA-1,4-N-ACETYLGALACTOSAMINYLTRANSFERASE"/>
    <property type="match status" value="1"/>
</dbReference>
<keyword evidence="9" id="KW-0472">Membrane</keyword>
<sequence length="296" mass="34264">WKPVLYVNDEQIESDLFLCPPRRAHDTVSKPKCPIIAPNLESNYPIASKVDHALLSRLSELYTIKEGGTHTPSHCRPNFNVAIIVAYRDRPSQLNLFLQHMHPFLNGQLISYTIFIIEQNEKHLFNRGKLFNIGFKEALKRDDSFCCFIFHDIDLLPENQHNIYACSSQPRHMSANVDKLRYVLLYPKLFGGAIAMRKEHFEKVNGFGNTFFGWGGEDDNLSKRVYESGLEIVRFESHLSRYKMLSHEPQQKNPDRFKLVKKEEKNEDGLSTLNYKVISVSYLPLYTKITVDVDPS</sequence>
<evidence type="ECO:0000256" key="1">
    <source>
        <dbReference type="ARBA" id="ARBA00004606"/>
    </source>
</evidence>
<evidence type="ECO:0000256" key="10">
    <source>
        <dbReference type="ARBA" id="ARBA00023180"/>
    </source>
</evidence>
<feature type="non-terminal residue" evidence="13">
    <location>
        <position position="296"/>
    </location>
</feature>
<evidence type="ECO:0000256" key="9">
    <source>
        <dbReference type="ARBA" id="ARBA00023136"/>
    </source>
</evidence>
<dbReference type="InterPro" id="IPR027791">
    <property type="entry name" value="Galactosyl_T_C"/>
</dbReference>
<dbReference type="GO" id="GO:0005975">
    <property type="term" value="P:carbohydrate metabolic process"/>
    <property type="evidence" value="ECO:0007669"/>
    <property type="project" value="InterPro"/>
</dbReference>